<dbReference type="AlphaFoldDB" id="A0A8X6WIV5"/>
<dbReference type="Proteomes" id="UP000887159">
    <property type="component" value="Unassembled WGS sequence"/>
</dbReference>
<evidence type="ECO:0000313" key="2">
    <source>
        <dbReference type="Proteomes" id="UP000887159"/>
    </source>
</evidence>
<organism evidence="1 2">
    <name type="scientific">Trichonephila clavipes</name>
    <name type="common">Golden silk orbweaver</name>
    <name type="synonym">Nephila clavipes</name>
    <dbReference type="NCBI Taxonomy" id="2585209"/>
    <lineage>
        <taxon>Eukaryota</taxon>
        <taxon>Metazoa</taxon>
        <taxon>Ecdysozoa</taxon>
        <taxon>Arthropoda</taxon>
        <taxon>Chelicerata</taxon>
        <taxon>Arachnida</taxon>
        <taxon>Araneae</taxon>
        <taxon>Araneomorphae</taxon>
        <taxon>Entelegynae</taxon>
        <taxon>Araneoidea</taxon>
        <taxon>Nephilidae</taxon>
        <taxon>Trichonephila</taxon>
    </lineage>
</organism>
<dbReference type="EMBL" id="BMAU01021426">
    <property type="protein sequence ID" value="GFY34646.1"/>
    <property type="molecule type" value="Genomic_DNA"/>
</dbReference>
<sequence length="131" mass="14531">MLFLRSGQPERAAFSSKGTTAYHLSIKNTSQHGKPILKRLQVPWLAQPHSKKSVCALALLPYRVGGVAGLLYPRLPMQPRHVATVAEKYRYRIVARQGTSSSSVPLKTRQVGQRCTLNLSRAETSSRWCGS</sequence>
<proteinExistence type="predicted"/>
<keyword evidence="2" id="KW-1185">Reference proteome</keyword>
<comment type="caution">
    <text evidence="1">The sequence shown here is derived from an EMBL/GenBank/DDBJ whole genome shotgun (WGS) entry which is preliminary data.</text>
</comment>
<reference evidence="1" key="1">
    <citation type="submission" date="2020-08" db="EMBL/GenBank/DDBJ databases">
        <title>Multicomponent nature underlies the extraordinary mechanical properties of spider dragline silk.</title>
        <authorList>
            <person name="Kono N."/>
            <person name="Nakamura H."/>
            <person name="Mori M."/>
            <person name="Yoshida Y."/>
            <person name="Ohtoshi R."/>
            <person name="Malay A.D."/>
            <person name="Moran D.A.P."/>
            <person name="Tomita M."/>
            <person name="Numata K."/>
            <person name="Arakawa K."/>
        </authorList>
    </citation>
    <scope>NUCLEOTIDE SEQUENCE</scope>
</reference>
<protein>
    <submittedName>
        <fullName evidence="1">Uncharacterized protein</fullName>
    </submittedName>
</protein>
<gene>
    <name evidence="1" type="ORF">TNCV_1373371</name>
</gene>
<name>A0A8X6WIV5_TRICX</name>
<evidence type="ECO:0000313" key="1">
    <source>
        <dbReference type="EMBL" id="GFY34646.1"/>
    </source>
</evidence>
<accession>A0A8X6WIV5</accession>